<proteinExistence type="predicted"/>
<gene>
    <name evidence="2" type="ORF">AK812_SmicGene46287</name>
</gene>
<organism evidence="2 3">
    <name type="scientific">Symbiodinium microadriaticum</name>
    <name type="common">Dinoflagellate</name>
    <name type="synonym">Zooxanthella microadriatica</name>
    <dbReference type="NCBI Taxonomy" id="2951"/>
    <lineage>
        <taxon>Eukaryota</taxon>
        <taxon>Sar</taxon>
        <taxon>Alveolata</taxon>
        <taxon>Dinophyceae</taxon>
        <taxon>Suessiales</taxon>
        <taxon>Symbiodiniaceae</taxon>
        <taxon>Symbiodinium</taxon>
    </lineage>
</organism>
<evidence type="ECO:0000313" key="2">
    <source>
        <dbReference type="EMBL" id="OLP74238.1"/>
    </source>
</evidence>
<feature type="region of interest" description="Disordered" evidence="1">
    <location>
        <begin position="260"/>
        <end position="279"/>
    </location>
</feature>
<dbReference type="AlphaFoldDB" id="A0A1Q9BU73"/>
<keyword evidence="3" id="KW-1185">Reference proteome</keyword>
<protein>
    <submittedName>
        <fullName evidence="2">Uncharacterized protein</fullName>
    </submittedName>
</protein>
<feature type="non-terminal residue" evidence="2">
    <location>
        <position position="540"/>
    </location>
</feature>
<evidence type="ECO:0000313" key="3">
    <source>
        <dbReference type="Proteomes" id="UP000186817"/>
    </source>
</evidence>
<comment type="caution">
    <text evidence="2">The sequence shown here is derived from an EMBL/GenBank/DDBJ whole genome shotgun (WGS) entry which is preliminary data.</text>
</comment>
<name>A0A1Q9BU73_SYMMI</name>
<dbReference type="OrthoDB" id="443352at2759"/>
<dbReference type="EMBL" id="LSRX01004065">
    <property type="protein sequence ID" value="OLP74238.1"/>
    <property type="molecule type" value="Genomic_DNA"/>
</dbReference>
<feature type="region of interest" description="Disordered" evidence="1">
    <location>
        <begin position="290"/>
        <end position="345"/>
    </location>
</feature>
<sequence>MPCLALPFVQPEDKVYWLLDFGSSYHVVSKQTLETSHVKILSKRKMPKTVCQTATGDLVEVGSDTHATIEVNFLPTRPLEEQGDVLSTFACTCRLEAIVSDQIRHNLINLNLLCWKGWKPTLFVSATVAAMSPATKWKLKAPRVEEATCDPLLTSALSREEWDRVEELMPKFVPPYTVPEGQWASKLPLAHGQRNWQEYCLLCCKGATAGHLATDNHNKAMASWERRGRPAAYLPKFSDEQISVVQERVLQTEWYHNQGKYQGPVPETMPGESSAAPSRSLTTAAGIWTAEPPPIKGRIASSGTPVAKEKATSSGTPVAKEKATSSAGDHGTPEEEATTAPVARYYRGGTEEYSCAGGRQTLGSVGATGSEQLGGFGRSVGALDRKAFVASPASHPSEGFGINGTRDAAESGASFSKKGTFAKGGIFSESSGAFSRGNVFTEGGGTEGGNIEVGGTSSAPATIISAAYPYGAITSTGGGSLPVGANELCGCPAQGNSVQPIGGEFSHAGDDGTYQARLTSAASSRQVRPRRALPVPPAAP</sequence>
<feature type="region of interest" description="Disordered" evidence="1">
    <location>
        <begin position="519"/>
        <end position="540"/>
    </location>
</feature>
<reference evidence="2 3" key="1">
    <citation type="submission" date="2016-02" db="EMBL/GenBank/DDBJ databases">
        <title>Genome analysis of coral dinoflagellate symbionts highlights evolutionary adaptations to a symbiotic lifestyle.</title>
        <authorList>
            <person name="Aranda M."/>
            <person name="Li Y."/>
            <person name="Liew Y.J."/>
            <person name="Baumgarten S."/>
            <person name="Simakov O."/>
            <person name="Wilson M."/>
            <person name="Piel J."/>
            <person name="Ashoor H."/>
            <person name="Bougouffa S."/>
            <person name="Bajic V.B."/>
            <person name="Ryu T."/>
            <person name="Ravasi T."/>
            <person name="Bayer T."/>
            <person name="Micklem G."/>
            <person name="Kim H."/>
            <person name="Bhak J."/>
            <person name="Lajeunesse T.C."/>
            <person name="Voolstra C.R."/>
        </authorList>
    </citation>
    <scope>NUCLEOTIDE SEQUENCE [LARGE SCALE GENOMIC DNA]</scope>
    <source>
        <strain evidence="2 3">CCMP2467</strain>
    </source>
</reference>
<dbReference type="Proteomes" id="UP000186817">
    <property type="component" value="Unassembled WGS sequence"/>
</dbReference>
<evidence type="ECO:0000256" key="1">
    <source>
        <dbReference type="SAM" id="MobiDB-lite"/>
    </source>
</evidence>
<accession>A0A1Q9BU73</accession>